<dbReference type="HAMAP" id="MF_01480">
    <property type="entry name" value="Cas9"/>
    <property type="match status" value="1"/>
</dbReference>
<keyword evidence="6 13" id="KW-0378">Hydrolase</keyword>
<comment type="subunit">
    <text evidence="12 13">Monomer. Binds crRNA and tracrRNA.</text>
</comment>
<feature type="binding site" evidence="13">
    <location>
        <position position="9"/>
    </location>
    <ligand>
        <name>Mg(2+)</name>
        <dbReference type="ChEBI" id="CHEBI:18420"/>
        <label>2</label>
    </ligand>
</feature>
<dbReference type="InterPro" id="IPR032237">
    <property type="entry name" value="Cas9_PI"/>
</dbReference>
<feature type="binding site" evidence="13">
    <location>
        <position position="776"/>
    </location>
    <ligand>
        <name>Mg(2+)</name>
        <dbReference type="ChEBI" id="CHEBI:18420"/>
        <label>1</label>
    </ligand>
</feature>
<comment type="similarity">
    <text evidence="13">Belongs to the CRISPR-associated Cas9 family.</text>
</comment>
<protein>
    <recommendedName>
        <fullName evidence="13">CRISPR-associated endonuclease Cas9</fullName>
        <ecNumber evidence="13">3.1.-.-</ecNumber>
    </recommendedName>
</protein>
<dbReference type="InterPro" id="IPR055228">
    <property type="entry name" value="Cas9_RuvC"/>
</dbReference>
<evidence type="ECO:0000259" key="14">
    <source>
        <dbReference type="PROSITE" id="PS51749"/>
    </source>
</evidence>
<keyword evidence="7 13" id="KW-0460">Magnesium</keyword>
<sequence>MKKYSIGLDIGTNSVGWAVVDDNHRVIKRRMNVQGNTHHSSVKKNFWGVRLFEEGKTAQDTRLKRTTRRRYTRRNNRLRYLQAIFQEEMQGIDQNFFYRLDESFKVIEEKEYSKYPIFATLEEEVDYHKKFPTIYHLRKALADDNTKYDLRLVYLAIAHILKYRGHFLIEGDLEAENSSVLETFKLFLEEYNDLFQQQADKTYVNYLKFSNHIEDILTSTLSKTKKTEQSLTLYPSEKRNGKLMQFLKLIVGLQGDAKNIFEDLEESYKLQFSKEDFDEDLEELLSLVGDEYAELFDKARNVYKAIELSRIISTSDTKTGAKLSSSMIEKYENHQEDLARFKQFCKQKLEKEYYAIFSDETQAGYAGYINNSSKVNQEAFYKYIKGKIAKIEGSEEFLDKIEREVFLLKQRSFHNGIIPHQIHLSELRAIIANQGQYYAFLLDNQEKLETLLTFRIPYFVGPLANGGSDFSWLVRKESGSITPYNFYDKVNKSESAVNFIEKMTNFDTYLPKEKVLPKHSLIYEKYMVLNELTKVTYIDDRGRELNFSGEDKERIFEELFKKERRVTKNKLEAYLQQELQVETAQIKSGIDKQFNASFGTYHDLIKTGITATFLDDEENEEVLEDIIKVLTLFKNREMAKEQLDKLNLPFSKETMKKLARRHYTGWARFSQKLLTGIRDRNTHKTIMDFLMEDDGSPRHPNRNLMQLINDSRLSFKEEIESCQEIADDKVIEDLVQDLAGSPAIKRGITQSIKVVDELISIMGYPPQRIIIEMARENQITSEGKKKSARRKKKIETGLKELGSQLLSEYPVSNEALNKDKLFLYYLQNGKDMYTGESLDIGRLNEYDIDHIIPQSYVTDNSIENRVLVTQKGNRGKSDDVPSREVVTSQKANWQRLLKVGLLGERKFDNLTKAERGGLNEGDKARFINRQLVETRQITKNVAQLLHHRYNHAEQSDVEVVTIKSALTSQFRKTYEFYKVREVNDYHHAHDAYLACVVANTLLKVYPNLTSDLVYGQYRKVKLKGDNKATQEKIRYSNLMKFFGEVNKEDYQYGDKWNQEDITRVKKVMNSRQMNIVKKVEIGSGEFYDSTIYKKDESDKLIPVKRGLNTKKYGGYKKSQSLYFAVITHGKNIKRKTEVISINRMDKGLFELNSTKFLENKGYVNPKLIKILPINTLFEESNGVRRLITGADELQKGNQFIVSNSILKFLYLAKRYENLSKEEREVFIESLDIVHELIERVIEFYETYVKPGDKSVGVLLREAYKNQKNSLEQLSKDVINLLTITRMGTSANIEFLGVKIPQKRYRRQLNNVINSVMIFQSITGLYETRYKLGE</sequence>
<dbReference type="InterPro" id="IPR032240">
    <property type="entry name" value="Cas9_REC"/>
</dbReference>
<name>A0A4D7CVF6_9ENTE</name>
<dbReference type="GO" id="GO:0043571">
    <property type="term" value="P:maintenance of CRISPR repeat elements"/>
    <property type="evidence" value="ECO:0007669"/>
    <property type="project" value="UniProtKB-UniRule"/>
</dbReference>
<evidence type="ECO:0000256" key="11">
    <source>
        <dbReference type="ARBA" id="ARBA00023211"/>
    </source>
</evidence>
<dbReference type="Pfam" id="PF22702">
    <property type="entry name" value="Cas9_RuvC"/>
    <property type="match status" value="1"/>
</dbReference>
<dbReference type="Pfam" id="PF16595">
    <property type="entry name" value="Cas9_PI"/>
    <property type="match status" value="1"/>
</dbReference>
<dbReference type="NCBIfam" id="TIGR01865">
    <property type="entry name" value="cas_Csn1"/>
    <property type="match status" value="1"/>
</dbReference>
<dbReference type="InterPro" id="IPR028629">
    <property type="entry name" value="Cas9"/>
</dbReference>
<feature type="binding site" evidence="13">
    <location>
        <position position="776"/>
    </location>
    <ligand>
        <name>Mg(2+)</name>
        <dbReference type="ChEBI" id="CHEBI:18420"/>
        <label>2</label>
    </ligand>
</feature>
<dbReference type="EMBL" id="CP039712">
    <property type="protein sequence ID" value="QCI87202.1"/>
    <property type="molecule type" value="Genomic_DNA"/>
</dbReference>
<keyword evidence="4 13" id="KW-0479">Metal-binding</keyword>
<feature type="active site" description="For RuvC-like nuclease domain" evidence="13">
    <location>
        <position position="9"/>
    </location>
</feature>
<dbReference type="Pfam" id="PF16592">
    <property type="entry name" value="Cas9_REC"/>
    <property type="match status" value="1"/>
</dbReference>
<feature type="active site" description="Proton acceptor for HNH nuclease domain" evidence="13">
    <location>
        <position position="850"/>
    </location>
</feature>
<evidence type="ECO:0000256" key="12">
    <source>
        <dbReference type="ARBA" id="ARBA00046380"/>
    </source>
</evidence>
<evidence type="ECO:0000256" key="10">
    <source>
        <dbReference type="ARBA" id="ARBA00023125"/>
    </source>
</evidence>
<evidence type="ECO:0000256" key="4">
    <source>
        <dbReference type="ARBA" id="ARBA00022723"/>
    </source>
</evidence>
<keyword evidence="16" id="KW-1185">Reference proteome</keyword>
<dbReference type="GO" id="GO:0016787">
    <property type="term" value="F:hydrolase activity"/>
    <property type="evidence" value="ECO:0007669"/>
    <property type="project" value="UniProtKB-KW"/>
</dbReference>
<feature type="binding site" evidence="13">
    <location>
        <position position="987"/>
    </location>
    <ligand>
        <name>Mg(2+)</name>
        <dbReference type="ChEBI" id="CHEBI:18420"/>
        <label>2</label>
    </ligand>
</feature>
<dbReference type="Gene3D" id="3.30.420.10">
    <property type="entry name" value="Ribonuclease H-like superfamily/Ribonuclease H"/>
    <property type="match status" value="1"/>
</dbReference>
<evidence type="ECO:0000256" key="13">
    <source>
        <dbReference type="HAMAP-Rule" id="MF_01480"/>
    </source>
</evidence>
<feature type="domain" description="HNH Cas9-type" evidence="14">
    <location>
        <begin position="776"/>
        <end position="931"/>
    </location>
</feature>
<evidence type="ECO:0000256" key="1">
    <source>
        <dbReference type="ARBA" id="ARBA00001946"/>
    </source>
</evidence>
<evidence type="ECO:0000256" key="7">
    <source>
        <dbReference type="ARBA" id="ARBA00022842"/>
    </source>
</evidence>
<keyword evidence="9 13" id="KW-0051">Antiviral defense</keyword>
<dbReference type="InterPro" id="IPR033114">
    <property type="entry name" value="HNH_CAS9"/>
</dbReference>
<evidence type="ECO:0000256" key="8">
    <source>
        <dbReference type="ARBA" id="ARBA00022884"/>
    </source>
</evidence>
<evidence type="ECO:0000256" key="3">
    <source>
        <dbReference type="ARBA" id="ARBA00022722"/>
    </source>
</evidence>
<gene>
    <name evidence="13 15" type="primary">cas9</name>
    <name evidence="15" type="ORF">FA707_09795</name>
</gene>
<keyword evidence="11" id="KW-0464">Manganese</keyword>
<keyword evidence="8 13" id="KW-0694">RNA-binding</keyword>
<comment type="function">
    <text evidence="13">CRISPR (clustered regularly interspaced short palindromic repeat) is an adaptive immune system that provides protection against mobile genetic elements (viruses, transposable elements and conjugative plasmids). CRISPR clusters contain spacers, sequences complementary to antecedent mobile elements, and target invading nucleic acids. CRISPR clusters are transcribed and processed into CRISPR RNA (crRNA). In type II CRISPR systems correct processing of pre-crRNA requires a trans-encoded small RNA (tracrRNA), endogenous ribonuclease 3 (rnc) and this protein. The tracrRNA serves as a guide for ribonuclease 3-aided processing of pre-crRNA. Subsequently Cas9/crRNA/tracrRNA endonucleolytically cleaves linear or circular dsDNA target complementary to the spacer; Cas9 is inactive in the absence of the 2 guide RNAs (gRNA). Cas9 recognizes the protospacer adjacent motif (PAM) in the CRISPR repeat sequences to help distinguish self versus nonself, as targets within the bacterial CRISPR locus do not have PAMs. PAM recognition is also required for catalytic activity.</text>
</comment>
<evidence type="ECO:0000256" key="9">
    <source>
        <dbReference type="ARBA" id="ARBA00023118"/>
    </source>
</evidence>
<dbReference type="EC" id="3.1.-.-" evidence="13"/>
<accession>A0A4D7CVF6</accession>
<proteinExistence type="inferred from homology"/>
<keyword evidence="10 13" id="KW-0238">DNA-binding</keyword>
<dbReference type="GO" id="GO:0004519">
    <property type="term" value="F:endonuclease activity"/>
    <property type="evidence" value="ECO:0007669"/>
    <property type="project" value="UniProtKB-UniRule"/>
</dbReference>
<feature type="binding site" evidence="13">
    <location>
        <position position="9"/>
    </location>
    <ligand>
        <name>Mg(2+)</name>
        <dbReference type="ChEBI" id="CHEBI:18420"/>
        <label>1</label>
    </ligand>
</feature>
<dbReference type="RefSeq" id="WP_136954024.1">
    <property type="nucleotide sequence ID" value="NZ_CP039712.1"/>
</dbReference>
<keyword evidence="3 13" id="KW-0540">Nuclease</keyword>
<evidence type="ECO:0000313" key="16">
    <source>
        <dbReference type="Proteomes" id="UP000298615"/>
    </source>
</evidence>
<comment type="domain">
    <text evidence="13">Has 2 endonuclease domains. The discontinuous RuvC-like domain cleaves the target DNA noncomplementary to crRNA while the HNH nuclease domain cleaves the target DNA complementary to crRNA.</text>
</comment>
<dbReference type="InterPro" id="IPR036397">
    <property type="entry name" value="RNaseH_sf"/>
</dbReference>
<dbReference type="GO" id="GO:0003677">
    <property type="term" value="F:DNA binding"/>
    <property type="evidence" value="ECO:0007669"/>
    <property type="project" value="UniProtKB-UniRule"/>
</dbReference>
<dbReference type="PROSITE" id="PS51749">
    <property type="entry name" value="HNH_CAS9"/>
    <property type="match status" value="1"/>
</dbReference>
<dbReference type="Pfam" id="PF13395">
    <property type="entry name" value="HNH_4"/>
    <property type="match status" value="1"/>
</dbReference>
<dbReference type="GO" id="GO:0051607">
    <property type="term" value="P:defense response to virus"/>
    <property type="evidence" value="ECO:0007669"/>
    <property type="project" value="UniProtKB-UniRule"/>
</dbReference>
<dbReference type="GO" id="GO:0003723">
    <property type="term" value="F:RNA binding"/>
    <property type="evidence" value="ECO:0007669"/>
    <property type="project" value="UniProtKB-UniRule"/>
</dbReference>
<evidence type="ECO:0000256" key="2">
    <source>
        <dbReference type="ARBA" id="ARBA00005244"/>
    </source>
</evidence>
<dbReference type="KEGG" id="vao:FA707_09795"/>
<comment type="similarity">
    <text evidence="2">Belongs to the CRISPR-associated protein Cas9 family. Subtype II-A subfamily.</text>
</comment>
<keyword evidence="5 13" id="KW-0255">Endonuclease</keyword>
<evidence type="ECO:0000256" key="6">
    <source>
        <dbReference type="ARBA" id="ARBA00022801"/>
    </source>
</evidence>
<reference evidence="15 16" key="1">
    <citation type="submission" date="2019-04" db="EMBL/GenBank/DDBJ databases">
        <title>Vagococcus sp. nov., isolated from faeces of yaks (Bos grunniens).</title>
        <authorList>
            <person name="Ge Y."/>
        </authorList>
    </citation>
    <scope>NUCLEOTIDE SEQUENCE [LARGE SCALE GENOMIC DNA]</scope>
    <source>
        <strain evidence="15 16">MN-17</strain>
    </source>
</reference>
<dbReference type="Gene3D" id="1.10.30.50">
    <property type="match status" value="1"/>
</dbReference>
<evidence type="ECO:0000256" key="5">
    <source>
        <dbReference type="ARBA" id="ARBA00022759"/>
    </source>
</evidence>
<dbReference type="InterPro" id="IPR003615">
    <property type="entry name" value="HNH_nuc"/>
</dbReference>
<evidence type="ECO:0000313" key="15">
    <source>
        <dbReference type="EMBL" id="QCI87202.1"/>
    </source>
</evidence>
<organism evidence="15 16">
    <name type="scientific">Vagococcus zengguangii</name>
    <dbReference type="NCBI Taxonomy" id="2571750"/>
    <lineage>
        <taxon>Bacteria</taxon>
        <taxon>Bacillati</taxon>
        <taxon>Bacillota</taxon>
        <taxon>Bacilli</taxon>
        <taxon>Lactobacillales</taxon>
        <taxon>Enterococcaceae</taxon>
        <taxon>Vagococcus</taxon>
    </lineage>
</organism>
<comment type="cofactor">
    <cofactor evidence="1 13">
        <name>Mg(2+)</name>
        <dbReference type="ChEBI" id="CHEBI:18420"/>
    </cofactor>
</comment>
<feature type="binding site" evidence="13">
    <location>
        <position position="772"/>
    </location>
    <ligand>
        <name>Mg(2+)</name>
        <dbReference type="ChEBI" id="CHEBI:18420"/>
        <label>1</label>
    </ligand>
</feature>
<dbReference type="Proteomes" id="UP000298615">
    <property type="component" value="Chromosome"/>
</dbReference>
<dbReference type="GO" id="GO:0046872">
    <property type="term" value="F:metal ion binding"/>
    <property type="evidence" value="ECO:0007669"/>
    <property type="project" value="UniProtKB-UniRule"/>
</dbReference>